<sequence length="315" mass="35758">MIRLVLFLLLLCPLAAPAAELPGIPQFIDEMVARHQFKRDELEKVFARAQYRPAIIEAISRPFTVKPWLEYRAAFVNQKRIKLGLKFWEKYPLTLRRAEKKYGVPQEIVVALIGVETIYGENMGNYRVLDALTTLAFDYPRRAEFFRGELEQYLLLSRDQEFDLLDTRGSYAGAMGIPQFMPSSYRKYAVDFNGNGKTDLRHEARDAIGSVANYLQGYGWIKDAPVAVRAQVNGAIGPGETATPRTLAAWAAAGIVPEGKLPPETSARLIEFTVGEGKEYWLAFNNFDVITRYNNSDFYAMTVLQLAEEIKKTRR</sequence>
<dbReference type="CDD" id="cd13399">
    <property type="entry name" value="Slt35-like"/>
    <property type="match status" value="1"/>
</dbReference>
<dbReference type="PANTHER" id="PTHR30163:SF9">
    <property type="entry name" value="MEMBRANE-BOUND LYTIC MUREIN TRANSGLYCOSYLASE B"/>
    <property type="match status" value="1"/>
</dbReference>
<dbReference type="InterPro" id="IPR031304">
    <property type="entry name" value="SLT_2"/>
</dbReference>
<dbReference type="Gene3D" id="1.10.8.350">
    <property type="entry name" value="Bacterial muramidase"/>
    <property type="match status" value="1"/>
</dbReference>
<dbReference type="Pfam" id="PF13406">
    <property type="entry name" value="SLT_2"/>
    <property type="match status" value="1"/>
</dbReference>
<reference evidence="4 5" key="1">
    <citation type="submission" date="2019-03" db="EMBL/GenBank/DDBJ databases">
        <title>Complete genome sequence of Ferrigenium kumadai strain An22, a microaerophilic iron-oxidizing bacterium isolated from a paddy field soil.</title>
        <authorList>
            <person name="Watanabe T."/>
            <person name="Asakawa S."/>
        </authorList>
    </citation>
    <scope>NUCLEOTIDE SEQUENCE [LARGE SCALE GENOMIC DNA]</scope>
    <source>
        <strain evidence="4 5">An22</strain>
    </source>
</reference>
<feature type="domain" description="Transglycosylase SLT" evidence="3">
    <location>
        <begin position="26"/>
        <end position="308"/>
    </location>
</feature>
<dbReference type="Proteomes" id="UP001319121">
    <property type="component" value="Chromosome"/>
</dbReference>
<evidence type="ECO:0000313" key="5">
    <source>
        <dbReference type="Proteomes" id="UP001319121"/>
    </source>
</evidence>
<dbReference type="SUPFAM" id="SSF53955">
    <property type="entry name" value="Lysozyme-like"/>
    <property type="match status" value="1"/>
</dbReference>
<dbReference type="FunFam" id="1.10.8.350:FF:000001">
    <property type="entry name" value="Lytic murein transglycosylase B"/>
    <property type="match status" value="1"/>
</dbReference>
<feature type="active site" evidence="1">
    <location>
        <position position="116"/>
    </location>
</feature>
<dbReference type="GO" id="GO:0008933">
    <property type="term" value="F:peptidoglycan lytic transglycosylase activity"/>
    <property type="evidence" value="ECO:0007669"/>
    <property type="project" value="TreeGrafter"/>
</dbReference>
<dbReference type="InterPro" id="IPR011757">
    <property type="entry name" value="Lytic_transglycosylase_MltB"/>
</dbReference>
<dbReference type="Gene3D" id="1.10.530.10">
    <property type="match status" value="1"/>
</dbReference>
<protein>
    <submittedName>
        <fullName evidence="4">Murein transglycosylase</fullName>
    </submittedName>
</protein>
<keyword evidence="5" id="KW-1185">Reference proteome</keyword>
<dbReference type="GO" id="GO:0009253">
    <property type="term" value="P:peptidoglycan catabolic process"/>
    <property type="evidence" value="ECO:0007669"/>
    <property type="project" value="TreeGrafter"/>
</dbReference>
<evidence type="ECO:0000259" key="3">
    <source>
        <dbReference type="Pfam" id="PF13406"/>
    </source>
</evidence>
<dbReference type="AlphaFoldDB" id="A0AAN1SYE1"/>
<evidence type="ECO:0000256" key="1">
    <source>
        <dbReference type="PIRSR" id="PIRSR611757-1"/>
    </source>
</evidence>
<dbReference type="InterPro" id="IPR023346">
    <property type="entry name" value="Lysozyme-like_dom_sf"/>
</dbReference>
<accession>A0AAN1SYE1</accession>
<dbReference type="NCBIfam" id="TIGR02282">
    <property type="entry name" value="MltB"/>
    <property type="match status" value="1"/>
</dbReference>
<feature type="chain" id="PRO_5043006540" evidence="2">
    <location>
        <begin position="19"/>
        <end position="315"/>
    </location>
</feature>
<dbReference type="KEGG" id="fku:FGKAn22_10180"/>
<proteinExistence type="predicted"/>
<evidence type="ECO:0000313" key="4">
    <source>
        <dbReference type="EMBL" id="BBI99325.1"/>
    </source>
</evidence>
<organism evidence="4 5">
    <name type="scientific">Ferrigenium kumadai</name>
    <dbReference type="NCBI Taxonomy" id="1682490"/>
    <lineage>
        <taxon>Bacteria</taxon>
        <taxon>Pseudomonadati</taxon>
        <taxon>Pseudomonadota</taxon>
        <taxon>Betaproteobacteria</taxon>
        <taxon>Nitrosomonadales</taxon>
        <taxon>Gallionellaceae</taxon>
        <taxon>Ferrigenium</taxon>
    </lineage>
</organism>
<evidence type="ECO:0000256" key="2">
    <source>
        <dbReference type="SAM" id="SignalP"/>
    </source>
</evidence>
<dbReference type="EMBL" id="AP019536">
    <property type="protein sequence ID" value="BBI99325.1"/>
    <property type="molecule type" value="Genomic_DNA"/>
</dbReference>
<name>A0AAN1SYE1_9PROT</name>
<keyword evidence="2" id="KW-0732">Signal</keyword>
<dbReference type="PANTHER" id="PTHR30163">
    <property type="entry name" value="MEMBRANE-BOUND LYTIC MUREIN TRANSGLYCOSYLASE B"/>
    <property type="match status" value="1"/>
</dbReference>
<dbReference type="InterPro" id="IPR043426">
    <property type="entry name" value="MltB-like"/>
</dbReference>
<feature type="signal peptide" evidence="2">
    <location>
        <begin position="1"/>
        <end position="18"/>
    </location>
</feature>
<gene>
    <name evidence="4" type="ORF">FGKAn22_10180</name>
</gene>